<protein>
    <recommendedName>
        <fullName evidence="6">PHD-type domain-containing protein</fullName>
    </recommendedName>
</protein>
<sequence length="252" mass="28463">MKTALKGFEKTGIWPTNEGIFTDDDFLPAETTNIPIAETEIAPTQVTQVDDFPENNSFNDPSTPPPRELKETSNETQNGSLPWMSDTPIAPIRKVITSSCPAVSTEAFMPVPKLTTTVKRVQRKRGKTTIITESPYKAELTEALEKSKKNKEKNLSGKKQKRETEKMSRPKKQKIIEARVSSEEEEGEDTLCLFCNDQYSTSTEGWISCIQCKEWAHYSCAGIDNDDDESELICDICKSEYPIVPRRRGRME</sequence>
<dbReference type="InterPro" id="IPR013083">
    <property type="entry name" value="Znf_RING/FYVE/PHD"/>
</dbReference>
<feature type="region of interest" description="Disordered" evidence="5">
    <location>
        <begin position="48"/>
        <end position="86"/>
    </location>
</feature>
<organism evidence="7 8">
    <name type="scientific">Acanthoscelides obtectus</name>
    <name type="common">Bean weevil</name>
    <name type="synonym">Bruchus obtectus</name>
    <dbReference type="NCBI Taxonomy" id="200917"/>
    <lineage>
        <taxon>Eukaryota</taxon>
        <taxon>Metazoa</taxon>
        <taxon>Ecdysozoa</taxon>
        <taxon>Arthropoda</taxon>
        <taxon>Hexapoda</taxon>
        <taxon>Insecta</taxon>
        <taxon>Pterygota</taxon>
        <taxon>Neoptera</taxon>
        <taxon>Endopterygota</taxon>
        <taxon>Coleoptera</taxon>
        <taxon>Polyphaga</taxon>
        <taxon>Cucujiformia</taxon>
        <taxon>Chrysomeloidea</taxon>
        <taxon>Chrysomelidae</taxon>
        <taxon>Bruchinae</taxon>
        <taxon>Bruchini</taxon>
        <taxon>Acanthoscelides</taxon>
    </lineage>
</organism>
<keyword evidence="1" id="KW-0479">Metal-binding</keyword>
<dbReference type="Gene3D" id="3.30.40.10">
    <property type="entry name" value="Zinc/RING finger domain, C3HC4 (zinc finger)"/>
    <property type="match status" value="1"/>
</dbReference>
<feature type="domain" description="PHD-type" evidence="6">
    <location>
        <begin position="189"/>
        <end position="240"/>
    </location>
</feature>
<evidence type="ECO:0000313" key="8">
    <source>
        <dbReference type="Proteomes" id="UP001152888"/>
    </source>
</evidence>
<keyword evidence="3" id="KW-0862">Zinc</keyword>
<feature type="compositionally biased region" description="Basic and acidic residues" evidence="5">
    <location>
        <begin position="143"/>
        <end position="155"/>
    </location>
</feature>
<evidence type="ECO:0000256" key="1">
    <source>
        <dbReference type="ARBA" id="ARBA00022723"/>
    </source>
</evidence>
<feature type="compositionally biased region" description="Polar residues" evidence="5">
    <location>
        <begin position="48"/>
        <end position="61"/>
    </location>
</feature>
<evidence type="ECO:0000259" key="6">
    <source>
        <dbReference type="PROSITE" id="PS50016"/>
    </source>
</evidence>
<feature type="region of interest" description="Disordered" evidence="5">
    <location>
        <begin position="143"/>
        <end position="173"/>
    </location>
</feature>
<comment type="caution">
    <text evidence="7">The sequence shown here is derived from an EMBL/GenBank/DDBJ whole genome shotgun (WGS) entry which is preliminary data.</text>
</comment>
<dbReference type="GO" id="GO:0008270">
    <property type="term" value="F:zinc ion binding"/>
    <property type="evidence" value="ECO:0007669"/>
    <property type="project" value="UniProtKB-KW"/>
</dbReference>
<dbReference type="SUPFAM" id="SSF57903">
    <property type="entry name" value="FYVE/PHD zinc finger"/>
    <property type="match status" value="1"/>
</dbReference>
<keyword evidence="8" id="KW-1185">Reference proteome</keyword>
<dbReference type="SMART" id="SM00249">
    <property type="entry name" value="PHD"/>
    <property type="match status" value="1"/>
</dbReference>
<proteinExistence type="predicted"/>
<dbReference type="CDD" id="cd15517">
    <property type="entry name" value="PHD_TCF19_like"/>
    <property type="match status" value="1"/>
</dbReference>
<dbReference type="InterPro" id="IPR019787">
    <property type="entry name" value="Znf_PHD-finger"/>
</dbReference>
<feature type="compositionally biased region" description="Basic and acidic residues" evidence="5">
    <location>
        <begin position="162"/>
        <end position="173"/>
    </location>
</feature>
<accession>A0A9P0PNI3</accession>
<evidence type="ECO:0000256" key="5">
    <source>
        <dbReference type="SAM" id="MobiDB-lite"/>
    </source>
</evidence>
<dbReference type="Proteomes" id="UP001152888">
    <property type="component" value="Unassembled WGS sequence"/>
</dbReference>
<dbReference type="OrthoDB" id="6783564at2759"/>
<name>A0A9P0PNI3_ACAOB</name>
<reference evidence="7" key="1">
    <citation type="submission" date="2022-03" db="EMBL/GenBank/DDBJ databases">
        <authorList>
            <person name="Sayadi A."/>
        </authorList>
    </citation>
    <scope>NUCLEOTIDE SEQUENCE</scope>
</reference>
<gene>
    <name evidence="7" type="ORF">ACAOBT_LOCUS18003</name>
</gene>
<dbReference type="InterPro" id="IPR011011">
    <property type="entry name" value="Znf_FYVE_PHD"/>
</dbReference>
<keyword evidence="2 4" id="KW-0863">Zinc-finger</keyword>
<dbReference type="EMBL" id="CAKOFQ010007023">
    <property type="protein sequence ID" value="CAH1987703.1"/>
    <property type="molecule type" value="Genomic_DNA"/>
</dbReference>
<dbReference type="AlphaFoldDB" id="A0A9P0PNI3"/>
<dbReference type="PROSITE" id="PS50016">
    <property type="entry name" value="ZF_PHD_2"/>
    <property type="match status" value="1"/>
</dbReference>
<evidence type="ECO:0000313" key="7">
    <source>
        <dbReference type="EMBL" id="CAH1987703.1"/>
    </source>
</evidence>
<dbReference type="InterPro" id="IPR001965">
    <property type="entry name" value="Znf_PHD"/>
</dbReference>
<evidence type="ECO:0000256" key="2">
    <source>
        <dbReference type="ARBA" id="ARBA00022771"/>
    </source>
</evidence>
<evidence type="ECO:0000256" key="4">
    <source>
        <dbReference type="PROSITE-ProRule" id="PRU00146"/>
    </source>
</evidence>
<evidence type="ECO:0000256" key="3">
    <source>
        <dbReference type="ARBA" id="ARBA00022833"/>
    </source>
</evidence>